<keyword evidence="2" id="KW-1185">Reference proteome</keyword>
<evidence type="ECO:0000313" key="1">
    <source>
        <dbReference type="EMBL" id="KAF9443965.1"/>
    </source>
</evidence>
<protein>
    <submittedName>
        <fullName evidence="1">Uncharacterized protein</fullName>
    </submittedName>
</protein>
<comment type="caution">
    <text evidence="1">The sequence shown here is derived from an EMBL/GenBank/DDBJ whole genome shotgun (WGS) entry which is preliminary data.</text>
</comment>
<name>A0A9P6BZW2_9AGAR</name>
<gene>
    <name evidence="1" type="ORF">P691DRAFT_787297</name>
</gene>
<reference evidence="1" key="1">
    <citation type="submission" date="2020-11" db="EMBL/GenBank/DDBJ databases">
        <authorList>
            <consortium name="DOE Joint Genome Institute"/>
            <person name="Ahrendt S."/>
            <person name="Riley R."/>
            <person name="Andreopoulos W."/>
            <person name="Labutti K."/>
            <person name="Pangilinan J."/>
            <person name="Ruiz-Duenas F.J."/>
            <person name="Barrasa J.M."/>
            <person name="Sanchez-Garcia M."/>
            <person name="Camarero S."/>
            <person name="Miyauchi S."/>
            <person name="Serrano A."/>
            <person name="Linde D."/>
            <person name="Babiker R."/>
            <person name="Drula E."/>
            <person name="Ayuso-Fernandez I."/>
            <person name="Pacheco R."/>
            <person name="Padilla G."/>
            <person name="Ferreira P."/>
            <person name="Barriuso J."/>
            <person name="Kellner H."/>
            <person name="Castanera R."/>
            <person name="Alfaro M."/>
            <person name="Ramirez L."/>
            <person name="Pisabarro A.G."/>
            <person name="Kuo A."/>
            <person name="Tritt A."/>
            <person name="Lipzen A."/>
            <person name="He G."/>
            <person name="Yan M."/>
            <person name="Ng V."/>
            <person name="Cullen D."/>
            <person name="Martin F."/>
            <person name="Rosso M.-N."/>
            <person name="Henrissat B."/>
            <person name="Hibbett D."/>
            <person name="Martinez A.T."/>
            <person name="Grigoriev I.V."/>
        </authorList>
    </citation>
    <scope>NUCLEOTIDE SEQUENCE</scope>
    <source>
        <strain evidence="1">MF-IS2</strain>
    </source>
</reference>
<proteinExistence type="predicted"/>
<sequence length="157" mass="17596">MTLAYLNLVEGVAANACERGCKVVEVSAAGLILVEKPHSSYLRADWCERALVYADAELEAPERWRVGSGERSVYRLHWRPNSPLSAHPYILSDRQLPPYTKFKLVGREELGTNELSALVFSANCLCTWLSAGERLHPIQVFTHDLLLAAHDEVKYGM</sequence>
<dbReference type="AlphaFoldDB" id="A0A9P6BZW2"/>
<evidence type="ECO:0000313" key="2">
    <source>
        <dbReference type="Proteomes" id="UP000807342"/>
    </source>
</evidence>
<organism evidence="1 2">
    <name type="scientific">Macrolepiota fuliginosa MF-IS2</name>
    <dbReference type="NCBI Taxonomy" id="1400762"/>
    <lineage>
        <taxon>Eukaryota</taxon>
        <taxon>Fungi</taxon>
        <taxon>Dikarya</taxon>
        <taxon>Basidiomycota</taxon>
        <taxon>Agaricomycotina</taxon>
        <taxon>Agaricomycetes</taxon>
        <taxon>Agaricomycetidae</taxon>
        <taxon>Agaricales</taxon>
        <taxon>Agaricineae</taxon>
        <taxon>Agaricaceae</taxon>
        <taxon>Macrolepiota</taxon>
    </lineage>
</organism>
<dbReference type="EMBL" id="MU151418">
    <property type="protein sequence ID" value="KAF9443965.1"/>
    <property type="molecule type" value="Genomic_DNA"/>
</dbReference>
<accession>A0A9P6BZW2</accession>
<dbReference type="Proteomes" id="UP000807342">
    <property type="component" value="Unassembled WGS sequence"/>
</dbReference>